<dbReference type="Gene3D" id="3.90.280.10">
    <property type="entry name" value="PEBP-like"/>
    <property type="match status" value="1"/>
</dbReference>
<dbReference type="InterPro" id="IPR005247">
    <property type="entry name" value="YbhB_YbcL/LppC-like"/>
</dbReference>
<gene>
    <name evidence="2" type="ORF">MOV92_04070</name>
</gene>
<dbReference type="Pfam" id="PF01161">
    <property type="entry name" value="PBP"/>
    <property type="match status" value="1"/>
</dbReference>
<dbReference type="InterPro" id="IPR008914">
    <property type="entry name" value="PEBP"/>
</dbReference>
<evidence type="ECO:0000313" key="3">
    <source>
        <dbReference type="Proteomes" id="UP000829194"/>
    </source>
</evidence>
<evidence type="ECO:0000313" key="2">
    <source>
        <dbReference type="EMBL" id="UNP30459.1"/>
    </source>
</evidence>
<sequence length="194" mass="20529">MNTLHRHIASLALSLLAPLAQAADFTVESPDLREGQSIDNAFVHKVLGCKGSNTSPRLAWSNPPAGTRSFAVTVYDLDAPGGSGFWHWLVVNIPAKANLLDHGASTAGLPAGALQIRNDFGQAGYGGPCPPPGKLHRYEFTVWALKIDKLKIEPSAGGTLAAFMIKQNALGQAKLTAPYERPQAEGKNSPAPAR</sequence>
<dbReference type="CDD" id="cd00865">
    <property type="entry name" value="PEBP_bact_arch"/>
    <property type="match status" value="1"/>
</dbReference>
<evidence type="ECO:0000256" key="1">
    <source>
        <dbReference type="SAM" id="SignalP"/>
    </source>
</evidence>
<name>A0ABY3XFP3_9GAMM</name>
<keyword evidence="3" id="KW-1185">Reference proteome</keyword>
<dbReference type="SUPFAM" id="SSF49777">
    <property type="entry name" value="PEBP-like"/>
    <property type="match status" value="1"/>
</dbReference>
<dbReference type="InterPro" id="IPR036610">
    <property type="entry name" value="PEBP-like_sf"/>
</dbReference>
<keyword evidence="1" id="KW-0732">Signal</keyword>
<dbReference type="GO" id="GO:0004860">
    <property type="term" value="F:protein kinase inhibitor activity"/>
    <property type="evidence" value="ECO:0007669"/>
    <property type="project" value="UniProtKB-KW"/>
</dbReference>
<feature type="signal peptide" evidence="1">
    <location>
        <begin position="1"/>
        <end position="22"/>
    </location>
</feature>
<keyword evidence="2" id="KW-0649">Protein kinase inhibitor</keyword>
<dbReference type="RefSeq" id="WP_057941689.1">
    <property type="nucleotide sequence ID" value="NZ_CP011131.1"/>
</dbReference>
<dbReference type="Proteomes" id="UP000829194">
    <property type="component" value="Chromosome"/>
</dbReference>
<accession>A0ABY3XFP3</accession>
<organism evidence="2 3">
    <name type="scientific">Lysobacter gummosus</name>
    <dbReference type="NCBI Taxonomy" id="262324"/>
    <lineage>
        <taxon>Bacteria</taxon>
        <taxon>Pseudomonadati</taxon>
        <taxon>Pseudomonadota</taxon>
        <taxon>Gammaproteobacteria</taxon>
        <taxon>Lysobacterales</taxon>
        <taxon>Lysobacteraceae</taxon>
        <taxon>Lysobacter</taxon>
    </lineage>
</organism>
<dbReference type="EMBL" id="CP093547">
    <property type="protein sequence ID" value="UNP30459.1"/>
    <property type="molecule type" value="Genomic_DNA"/>
</dbReference>
<dbReference type="PANTHER" id="PTHR30289:SF1">
    <property type="entry name" value="PEBP (PHOSPHATIDYLETHANOLAMINE-BINDING PROTEIN) FAMILY PROTEIN"/>
    <property type="match status" value="1"/>
</dbReference>
<feature type="chain" id="PRO_5046328781" evidence="1">
    <location>
        <begin position="23"/>
        <end position="194"/>
    </location>
</feature>
<dbReference type="PANTHER" id="PTHR30289">
    <property type="entry name" value="UNCHARACTERIZED PROTEIN YBCL-RELATED"/>
    <property type="match status" value="1"/>
</dbReference>
<proteinExistence type="predicted"/>
<protein>
    <submittedName>
        <fullName evidence="2">YbhB/YbcL family Raf kinase inhibitor-like protein</fullName>
    </submittedName>
</protein>
<dbReference type="NCBIfam" id="TIGR00481">
    <property type="entry name" value="YbhB/YbcL family Raf kinase inhibitor-like protein"/>
    <property type="match status" value="1"/>
</dbReference>
<reference evidence="2 3" key="1">
    <citation type="submission" date="2022-03" db="EMBL/GenBank/DDBJ databases">
        <title>Complete genome sequence of Lysobacter capsici VKM B-2533 and Lysobacter gummosus 10.1.1, promising sources of lytic agents.</title>
        <authorList>
            <person name="Tarlachkov S.V."/>
            <person name="Kudryakova I.V."/>
            <person name="Afoshin A.S."/>
            <person name="Leontyevskaya E.A."/>
            <person name="Leontyevskaya N.V."/>
        </authorList>
    </citation>
    <scope>NUCLEOTIDE SEQUENCE [LARGE SCALE GENOMIC DNA]</scope>
    <source>
        <strain evidence="2 3">10.1.1</strain>
    </source>
</reference>